<protein>
    <recommendedName>
        <fullName evidence="4">Hemopexin</fullName>
    </recommendedName>
</protein>
<evidence type="ECO:0000313" key="3">
    <source>
        <dbReference type="Proteomes" id="UP000191612"/>
    </source>
</evidence>
<dbReference type="EMBL" id="MDYO01000019">
    <property type="protein sequence ID" value="OQD95732.1"/>
    <property type="molecule type" value="Genomic_DNA"/>
</dbReference>
<dbReference type="Proteomes" id="UP000191612">
    <property type="component" value="Unassembled WGS sequence"/>
</dbReference>
<feature type="repeat" description="Hemopexin" evidence="1">
    <location>
        <begin position="111"/>
        <end position="159"/>
    </location>
</feature>
<dbReference type="Gene3D" id="2.110.10.10">
    <property type="entry name" value="Hemopexin-like domain"/>
    <property type="match status" value="1"/>
</dbReference>
<dbReference type="InterPro" id="IPR036375">
    <property type="entry name" value="Hemopexin-like_dom_sf"/>
</dbReference>
<reference evidence="3" key="1">
    <citation type="journal article" date="2017" name="Nat. Microbiol.">
        <title>Global analysis of biosynthetic gene clusters reveals vast potential of secondary metabolite production in Penicillium species.</title>
        <authorList>
            <person name="Nielsen J.C."/>
            <person name="Grijseels S."/>
            <person name="Prigent S."/>
            <person name="Ji B."/>
            <person name="Dainat J."/>
            <person name="Nielsen K.F."/>
            <person name="Frisvad J.C."/>
            <person name="Workman M."/>
            <person name="Nielsen J."/>
        </authorList>
    </citation>
    <scope>NUCLEOTIDE SEQUENCE [LARGE SCALE GENOMIC DNA]</scope>
    <source>
        <strain evidence="3">IBT 29525</strain>
    </source>
</reference>
<evidence type="ECO:0008006" key="4">
    <source>
        <dbReference type="Google" id="ProtNLM"/>
    </source>
</evidence>
<dbReference type="SUPFAM" id="SSF50923">
    <property type="entry name" value="Hemopexin-like domain"/>
    <property type="match status" value="1"/>
</dbReference>
<feature type="repeat" description="Hemopexin" evidence="1">
    <location>
        <begin position="1"/>
        <end position="50"/>
    </location>
</feature>
<name>A0A1V6R3F9_9EURO</name>
<comment type="caution">
    <text evidence="2">The sequence shown here is derived from an EMBL/GenBank/DDBJ whole genome shotgun (WGS) entry which is preliminary data.</text>
</comment>
<gene>
    <name evidence="2" type="ORF">PENSOL_c019G03441</name>
</gene>
<dbReference type="PROSITE" id="PS51642">
    <property type="entry name" value="HEMOPEXIN_2"/>
    <property type="match status" value="3"/>
</dbReference>
<sequence length="220" mass="24753">MVDAVILQEDIQEGYFFSGRRYARIKWASYGSDEKITFGPKPIVDHWPALSNAGFGRVEAAFPVHGTTTEFYFFFGARVARVQFQPGKKDTIVEGPLKITDKWKSLANTPFDTIDAALVVPDFANQVYFFRGTHYVRIDVANDKIIYGPSKLADEWPGLTQAGFDSIDAAVPVPNAKVHGEYYVFKGSQYVRLQVLASKADKLTWGPKPIADYWKSLEWA</sequence>
<dbReference type="Pfam" id="PF00045">
    <property type="entry name" value="Hemopexin"/>
    <property type="match status" value="2"/>
</dbReference>
<accession>A0A1V6R3F9</accession>
<organism evidence="2 3">
    <name type="scientific">Penicillium solitum</name>
    <dbReference type="NCBI Taxonomy" id="60172"/>
    <lineage>
        <taxon>Eukaryota</taxon>
        <taxon>Fungi</taxon>
        <taxon>Dikarya</taxon>
        <taxon>Ascomycota</taxon>
        <taxon>Pezizomycotina</taxon>
        <taxon>Eurotiomycetes</taxon>
        <taxon>Eurotiomycetidae</taxon>
        <taxon>Eurotiales</taxon>
        <taxon>Aspergillaceae</taxon>
        <taxon>Penicillium</taxon>
    </lineage>
</organism>
<dbReference type="InterPro" id="IPR018487">
    <property type="entry name" value="Hemopexin-like_repeat"/>
</dbReference>
<evidence type="ECO:0000313" key="2">
    <source>
        <dbReference type="EMBL" id="OQD95732.1"/>
    </source>
</evidence>
<keyword evidence="3" id="KW-1185">Reference proteome</keyword>
<dbReference type="STRING" id="60172.A0A1V6R3F9"/>
<dbReference type="SMART" id="SM00120">
    <property type="entry name" value="HX"/>
    <property type="match status" value="4"/>
</dbReference>
<evidence type="ECO:0000256" key="1">
    <source>
        <dbReference type="PROSITE-ProRule" id="PRU01011"/>
    </source>
</evidence>
<feature type="repeat" description="Hemopexin" evidence="1">
    <location>
        <begin position="164"/>
        <end position="217"/>
    </location>
</feature>
<dbReference type="AlphaFoldDB" id="A0A1V6R3F9"/>
<proteinExistence type="predicted"/>